<feature type="domain" description="GP-PDE" evidence="5">
    <location>
        <begin position="700"/>
        <end position="1009"/>
    </location>
</feature>
<evidence type="ECO:0000256" key="1">
    <source>
        <dbReference type="ARBA" id="ARBA00022737"/>
    </source>
</evidence>
<gene>
    <name evidence="6" type="primary">PHO81</name>
    <name evidence="6" type="ORF">OHC33_002867</name>
</gene>
<keyword evidence="1" id="KW-0677">Repeat</keyword>
<dbReference type="InterPro" id="IPR036770">
    <property type="entry name" value="Ankyrin_rpt-contain_sf"/>
</dbReference>
<dbReference type="InterPro" id="IPR057506">
    <property type="entry name" value="C2_GPCPD1"/>
</dbReference>
<comment type="caution">
    <text evidence="6">The sequence shown here is derived from an EMBL/GenBank/DDBJ whole genome shotgun (WGS) entry which is preliminary data.</text>
</comment>
<keyword evidence="7" id="KW-1185">Reference proteome</keyword>
<evidence type="ECO:0000313" key="7">
    <source>
        <dbReference type="Proteomes" id="UP001316803"/>
    </source>
</evidence>
<dbReference type="SUPFAM" id="SSF51695">
    <property type="entry name" value="PLC-like phosphodiesterases"/>
    <property type="match status" value="1"/>
</dbReference>
<feature type="repeat" description="ANK" evidence="3">
    <location>
        <begin position="420"/>
        <end position="453"/>
    </location>
</feature>
<dbReference type="Pfam" id="PF03009">
    <property type="entry name" value="GDPD"/>
    <property type="match status" value="1"/>
</dbReference>
<dbReference type="InterPro" id="IPR002110">
    <property type="entry name" value="Ankyrin_rpt"/>
</dbReference>
<dbReference type="InterPro" id="IPR030395">
    <property type="entry name" value="GP_PDE_dom"/>
</dbReference>
<name>A0AAN8FDE4_9EURO</name>
<dbReference type="PANTHER" id="PTHR24198:SF165">
    <property type="entry name" value="ANKYRIN REPEAT-CONTAINING PROTEIN-RELATED"/>
    <property type="match status" value="1"/>
</dbReference>
<dbReference type="PROSITE" id="PS50088">
    <property type="entry name" value="ANK_REPEAT"/>
    <property type="match status" value="4"/>
</dbReference>
<dbReference type="PROSITE" id="PS50297">
    <property type="entry name" value="ANK_REP_REGION"/>
    <property type="match status" value="3"/>
</dbReference>
<dbReference type="CDD" id="cd14483">
    <property type="entry name" value="SPX_PHO81_NUC-2_like"/>
    <property type="match status" value="1"/>
</dbReference>
<dbReference type="SUPFAM" id="SSF48403">
    <property type="entry name" value="Ankyrin repeat"/>
    <property type="match status" value="1"/>
</dbReference>
<dbReference type="Proteomes" id="UP001316803">
    <property type="component" value="Unassembled WGS sequence"/>
</dbReference>
<feature type="domain" description="SPX" evidence="4">
    <location>
        <begin position="1"/>
        <end position="161"/>
    </location>
</feature>
<evidence type="ECO:0000256" key="3">
    <source>
        <dbReference type="PROSITE-ProRule" id="PRU00023"/>
    </source>
</evidence>
<dbReference type="PROSITE" id="PS51704">
    <property type="entry name" value="GP_PDE"/>
    <property type="match status" value="1"/>
</dbReference>
<dbReference type="Pfam" id="PF03105">
    <property type="entry name" value="SPX"/>
    <property type="match status" value="2"/>
</dbReference>
<feature type="repeat" description="ANK" evidence="3">
    <location>
        <begin position="388"/>
        <end position="415"/>
    </location>
</feature>
<dbReference type="PROSITE" id="PS51382">
    <property type="entry name" value="SPX"/>
    <property type="match status" value="1"/>
</dbReference>
<dbReference type="Pfam" id="PF12796">
    <property type="entry name" value="Ank_2"/>
    <property type="match status" value="3"/>
</dbReference>
<accession>A0AAN8FDE4</accession>
<dbReference type="SMART" id="SM00248">
    <property type="entry name" value="ANK"/>
    <property type="match status" value="7"/>
</dbReference>
<dbReference type="AlphaFoldDB" id="A0AAN8FDE4"/>
<keyword evidence="2 3" id="KW-0040">ANK repeat</keyword>
<protein>
    <submittedName>
        <fullName evidence="6">Phosphate system positive regulatory protein pho81</fullName>
    </submittedName>
</protein>
<evidence type="ECO:0000313" key="6">
    <source>
        <dbReference type="EMBL" id="KAK5956291.1"/>
    </source>
</evidence>
<evidence type="ECO:0000256" key="2">
    <source>
        <dbReference type="ARBA" id="ARBA00023043"/>
    </source>
</evidence>
<dbReference type="GO" id="GO:0006629">
    <property type="term" value="P:lipid metabolic process"/>
    <property type="evidence" value="ECO:0007669"/>
    <property type="project" value="InterPro"/>
</dbReference>
<reference evidence="6 7" key="1">
    <citation type="submission" date="2022-12" db="EMBL/GenBank/DDBJ databases">
        <title>Genomic features and morphological characterization of a novel Knufia sp. strain isolated from spacecraft assembly facility.</title>
        <authorList>
            <person name="Teixeira M."/>
            <person name="Chander A.M."/>
            <person name="Stajich J.E."/>
            <person name="Venkateswaran K."/>
        </authorList>
    </citation>
    <scope>NUCLEOTIDE SEQUENCE [LARGE SCALE GENOMIC DNA]</scope>
    <source>
        <strain evidence="6 7">FJI-L2-BK-P2</strain>
    </source>
</reference>
<dbReference type="InterPro" id="IPR004331">
    <property type="entry name" value="SPX_dom"/>
</dbReference>
<proteinExistence type="predicted"/>
<evidence type="ECO:0000259" key="4">
    <source>
        <dbReference type="PROSITE" id="PS51382"/>
    </source>
</evidence>
<dbReference type="InterPro" id="IPR017946">
    <property type="entry name" value="PLC-like_Pdiesterase_TIM-brl"/>
</dbReference>
<dbReference type="Pfam" id="PF25329">
    <property type="entry name" value="C2_GDE1"/>
    <property type="match status" value="1"/>
</dbReference>
<dbReference type="PANTHER" id="PTHR24198">
    <property type="entry name" value="ANKYRIN REPEAT AND PROTEIN KINASE DOMAIN-CONTAINING PROTEIN"/>
    <property type="match status" value="1"/>
</dbReference>
<feature type="repeat" description="ANK" evidence="3">
    <location>
        <begin position="321"/>
        <end position="345"/>
    </location>
</feature>
<dbReference type="GO" id="GO:0008081">
    <property type="term" value="F:phosphoric diester hydrolase activity"/>
    <property type="evidence" value="ECO:0007669"/>
    <property type="project" value="InterPro"/>
</dbReference>
<sequence>MKFGKQIQRQQLDLPEYASSFLNYKALKKLIKQLSATPTIPAQGAPTPEDAQAALRANRQVFFFSLEREISKVNTFYIQKEAEFSLRLKTLLDKKRVIQARASANSRVSASFATLVEGFQQFDNDLNKLQQFVEVNETAISKILKKWDKTSKSRTKELYLQRAVEIQPCFNRDVLRDLSDRATTARQDLEAWAEGENIQYISAGTSERTIGQRVGTEESDADLQILQAAAAGNVTALREWVSRLGNAANAKERFTRIFLSSVSEAPRESIEALLQSNLVDIHAEDDMNERNCLHEATIYGNEFVLDLALSQNVDVNRLDVYGRAPLHYASMRGRLAMVEKLIAAGPSMIDLRDHDNFSPLIHSIVRDRIDCVRLLLSQHASINPASDNDHIPLNLACQHGLTEIVKLLLEMNAQLLPDAEGLYPQHLVARASADPELLLLLNQHGADLNQRDKLYAWTPLFHAASEGKVACLKALLENGADPAAIDEKGLTATYYATWEGHLECMDLLWDKVTQPKPQPRFATASTMTVPSTTAMDVSPPAIPEGDGIPDLYLPPPIIPLRRYGHNFLDTKTLVSISFDRGAKAIKFFNEGRYPAARITISSKMSDLIPRNIMLPIQEDTRIVSFQIDNLDSFAVDFDIFPTFGSKVIAKSVALSDVFKAVDSSSGICTLPLFDPRLRSIGQIQFSYQVVKPYSGTPLEITQFATYWKATSSSDDSGALITGSSLSGDYLRLCVQMTRDGFPIIASSYLKTHHGLDVSISQRRLDELSTLGAIGLGSSETPSLTEADDIHYWRAKLDHSIATLKDVLATIPAGIHLNLHILYPTEAEEQALCNYQTIDINRFADTILTEVFSHARNLRAQNPDLTRSIVFSSWNPSICTAINWKQPNYPVLLCNDLGGSKYHNEVMNITSSSVPPVVPSSSIKESARLAQSNNFMGLMCSSRILQRVPALVDTIKQAGLVMVSDISDQSGSDSGTGSVTGGAGTDGYTAMPEGVNGVMKMNGILRFNESIDM</sequence>
<dbReference type="EMBL" id="JAKLMC020000005">
    <property type="protein sequence ID" value="KAK5956291.1"/>
    <property type="molecule type" value="Genomic_DNA"/>
</dbReference>
<organism evidence="6 7">
    <name type="scientific">Knufia fluminis</name>
    <dbReference type="NCBI Taxonomy" id="191047"/>
    <lineage>
        <taxon>Eukaryota</taxon>
        <taxon>Fungi</taxon>
        <taxon>Dikarya</taxon>
        <taxon>Ascomycota</taxon>
        <taxon>Pezizomycotina</taxon>
        <taxon>Eurotiomycetes</taxon>
        <taxon>Chaetothyriomycetidae</taxon>
        <taxon>Chaetothyriales</taxon>
        <taxon>Trichomeriaceae</taxon>
        <taxon>Knufia</taxon>
    </lineage>
</organism>
<feature type="repeat" description="ANK" evidence="3">
    <location>
        <begin position="455"/>
        <end position="487"/>
    </location>
</feature>
<dbReference type="Gene3D" id="1.25.40.20">
    <property type="entry name" value="Ankyrin repeat-containing domain"/>
    <property type="match status" value="2"/>
</dbReference>
<evidence type="ECO:0000259" key="5">
    <source>
        <dbReference type="PROSITE" id="PS51704"/>
    </source>
</evidence>
<dbReference type="Gene3D" id="3.20.20.190">
    <property type="entry name" value="Phosphatidylinositol (PI) phosphodiesterase"/>
    <property type="match status" value="1"/>
</dbReference>